<evidence type="ECO:0000313" key="16">
    <source>
        <dbReference type="Proteomes" id="UP001589610"/>
    </source>
</evidence>
<comment type="subcellular location">
    <subcellularLocation>
        <location evidence="2">Cell membrane</location>
    </subcellularLocation>
</comment>
<dbReference type="SMART" id="SM00387">
    <property type="entry name" value="HATPase_c"/>
    <property type="match status" value="1"/>
</dbReference>
<keyword evidence="5" id="KW-0808">Transferase</keyword>
<dbReference type="InterPro" id="IPR004358">
    <property type="entry name" value="Sig_transdc_His_kin-like_C"/>
</dbReference>
<evidence type="ECO:0000256" key="10">
    <source>
        <dbReference type="ARBA" id="ARBA00023136"/>
    </source>
</evidence>
<evidence type="ECO:0000313" key="15">
    <source>
        <dbReference type="EMBL" id="MFB9676578.1"/>
    </source>
</evidence>
<gene>
    <name evidence="15" type="ORF">ACFFRH_13865</name>
</gene>
<evidence type="ECO:0000256" key="2">
    <source>
        <dbReference type="ARBA" id="ARBA00004236"/>
    </source>
</evidence>
<keyword evidence="7 15" id="KW-0418">Kinase</keyword>
<evidence type="ECO:0000256" key="7">
    <source>
        <dbReference type="ARBA" id="ARBA00022777"/>
    </source>
</evidence>
<evidence type="ECO:0000259" key="14">
    <source>
        <dbReference type="PROSITE" id="PS50885"/>
    </source>
</evidence>
<evidence type="ECO:0000256" key="8">
    <source>
        <dbReference type="ARBA" id="ARBA00022989"/>
    </source>
</evidence>
<feature type="region of interest" description="Disordered" evidence="11">
    <location>
        <begin position="437"/>
        <end position="487"/>
    </location>
</feature>
<organism evidence="15 16">
    <name type="scientific">Streptosporangium vulgare</name>
    <dbReference type="NCBI Taxonomy" id="46190"/>
    <lineage>
        <taxon>Bacteria</taxon>
        <taxon>Bacillati</taxon>
        <taxon>Actinomycetota</taxon>
        <taxon>Actinomycetes</taxon>
        <taxon>Streptosporangiales</taxon>
        <taxon>Streptosporangiaceae</taxon>
        <taxon>Streptosporangium</taxon>
    </lineage>
</organism>
<dbReference type="InterPro" id="IPR003594">
    <property type="entry name" value="HATPase_dom"/>
</dbReference>
<accession>A0ABV5TFW6</accession>
<sequence length="487" mass="52461">MRSIQARYTIITTMLLLVILALVGTSIDMAIRYRIQDDGFGNAERVASQWSALVRIGDIPDPIPATAPVDLVQLVNSRGVVINSSRQAMGMAPISTTRPPADDRFQQLTEGSVMVMAIRVSPAADSPVVYAGLEEPAILHEHHLEYFIAAGVLILLALAAWMTWCVVGRTLRPVAAIRARMSEITVSDLSLRVPIPPGEDEIALLARTANQTLTRLEEAVEQQRRFASTASHELRTPIAGLRVQLEEALLYPDDIDPRDTIRGALTASGRLEAIVNDLLQLARLRAADPAPQELIDLGALVTEEAAQGTGMPVRVQVNARVQVRGSRIQLIRVVNNLLSNARRHADSRVEVSVGFEDGNAVVAVVDDGAGIAPADRERVFERFTRLDDGRLRDSGGSGLGLAISRDIAHAHQGTLLIEDSPRGARFVLRLPAEDTQPLGAADSDVQRTGTVKAASPSRRAAGKDSAVKETAVDGRGSGPRAQPRAQR</sequence>
<dbReference type="Gene3D" id="6.10.340.10">
    <property type="match status" value="1"/>
</dbReference>
<dbReference type="Proteomes" id="UP001589610">
    <property type="component" value="Unassembled WGS sequence"/>
</dbReference>
<dbReference type="RefSeq" id="WP_386156729.1">
    <property type="nucleotide sequence ID" value="NZ_JBHMBS010000005.1"/>
</dbReference>
<evidence type="ECO:0000256" key="9">
    <source>
        <dbReference type="ARBA" id="ARBA00023012"/>
    </source>
</evidence>
<dbReference type="CDD" id="cd00082">
    <property type="entry name" value="HisKA"/>
    <property type="match status" value="1"/>
</dbReference>
<dbReference type="PANTHER" id="PTHR45436">
    <property type="entry name" value="SENSOR HISTIDINE KINASE YKOH"/>
    <property type="match status" value="1"/>
</dbReference>
<dbReference type="CDD" id="cd06225">
    <property type="entry name" value="HAMP"/>
    <property type="match status" value="1"/>
</dbReference>
<dbReference type="EC" id="2.7.13.3" evidence="3"/>
<dbReference type="PROSITE" id="PS50885">
    <property type="entry name" value="HAMP"/>
    <property type="match status" value="1"/>
</dbReference>
<dbReference type="SUPFAM" id="SSF47384">
    <property type="entry name" value="Homodimeric domain of signal transducing histidine kinase"/>
    <property type="match status" value="1"/>
</dbReference>
<dbReference type="PRINTS" id="PR00344">
    <property type="entry name" value="BCTRLSENSOR"/>
</dbReference>
<feature type="domain" description="HAMP" evidence="14">
    <location>
        <begin position="168"/>
        <end position="221"/>
    </location>
</feature>
<protein>
    <recommendedName>
        <fullName evidence="3">histidine kinase</fullName>
        <ecNumber evidence="3">2.7.13.3</ecNumber>
    </recommendedName>
</protein>
<keyword evidence="16" id="KW-1185">Reference proteome</keyword>
<reference evidence="15 16" key="1">
    <citation type="submission" date="2024-09" db="EMBL/GenBank/DDBJ databases">
        <authorList>
            <person name="Sun Q."/>
            <person name="Mori K."/>
        </authorList>
    </citation>
    <scope>NUCLEOTIDE SEQUENCE [LARGE SCALE GENOMIC DNA]</scope>
    <source>
        <strain evidence="15 16">JCM 3028</strain>
    </source>
</reference>
<proteinExistence type="predicted"/>
<feature type="transmembrane region" description="Helical" evidence="12">
    <location>
        <begin position="146"/>
        <end position="164"/>
    </location>
</feature>
<keyword evidence="6 12" id="KW-0812">Transmembrane</keyword>
<dbReference type="InterPro" id="IPR036097">
    <property type="entry name" value="HisK_dim/P_sf"/>
</dbReference>
<name>A0ABV5TFW6_9ACTN</name>
<feature type="transmembrane region" description="Helical" evidence="12">
    <location>
        <begin position="6"/>
        <end position="27"/>
    </location>
</feature>
<dbReference type="InterPro" id="IPR003660">
    <property type="entry name" value="HAMP_dom"/>
</dbReference>
<evidence type="ECO:0000256" key="6">
    <source>
        <dbReference type="ARBA" id="ARBA00022692"/>
    </source>
</evidence>
<dbReference type="GO" id="GO:0016301">
    <property type="term" value="F:kinase activity"/>
    <property type="evidence" value="ECO:0007669"/>
    <property type="project" value="UniProtKB-KW"/>
</dbReference>
<dbReference type="Pfam" id="PF00672">
    <property type="entry name" value="HAMP"/>
    <property type="match status" value="1"/>
</dbReference>
<evidence type="ECO:0000259" key="13">
    <source>
        <dbReference type="PROSITE" id="PS50109"/>
    </source>
</evidence>
<keyword evidence="8 12" id="KW-1133">Transmembrane helix</keyword>
<keyword evidence="4" id="KW-0597">Phosphoprotein</keyword>
<evidence type="ECO:0000256" key="11">
    <source>
        <dbReference type="SAM" id="MobiDB-lite"/>
    </source>
</evidence>
<dbReference type="PANTHER" id="PTHR45436:SF5">
    <property type="entry name" value="SENSOR HISTIDINE KINASE TRCS"/>
    <property type="match status" value="1"/>
</dbReference>
<dbReference type="Gene3D" id="1.10.287.130">
    <property type="match status" value="1"/>
</dbReference>
<keyword evidence="10 12" id="KW-0472">Membrane</keyword>
<dbReference type="SMART" id="SM00304">
    <property type="entry name" value="HAMP"/>
    <property type="match status" value="1"/>
</dbReference>
<dbReference type="EMBL" id="JBHMBS010000005">
    <property type="protein sequence ID" value="MFB9676578.1"/>
    <property type="molecule type" value="Genomic_DNA"/>
</dbReference>
<dbReference type="InterPro" id="IPR050428">
    <property type="entry name" value="TCS_sensor_his_kinase"/>
</dbReference>
<dbReference type="SMART" id="SM00388">
    <property type="entry name" value="HisKA"/>
    <property type="match status" value="1"/>
</dbReference>
<dbReference type="InterPro" id="IPR005467">
    <property type="entry name" value="His_kinase_dom"/>
</dbReference>
<dbReference type="Pfam" id="PF02518">
    <property type="entry name" value="HATPase_c"/>
    <property type="match status" value="1"/>
</dbReference>
<dbReference type="InterPro" id="IPR036890">
    <property type="entry name" value="HATPase_C_sf"/>
</dbReference>
<dbReference type="Pfam" id="PF00512">
    <property type="entry name" value="HisKA"/>
    <property type="match status" value="1"/>
</dbReference>
<comment type="catalytic activity">
    <reaction evidence="1">
        <text>ATP + protein L-histidine = ADP + protein N-phospho-L-histidine.</text>
        <dbReference type="EC" id="2.7.13.3"/>
    </reaction>
</comment>
<dbReference type="SUPFAM" id="SSF158472">
    <property type="entry name" value="HAMP domain-like"/>
    <property type="match status" value="1"/>
</dbReference>
<evidence type="ECO:0000256" key="4">
    <source>
        <dbReference type="ARBA" id="ARBA00022553"/>
    </source>
</evidence>
<evidence type="ECO:0000256" key="5">
    <source>
        <dbReference type="ARBA" id="ARBA00022679"/>
    </source>
</evidence>
<evidence type="ECO:0000256" key="12">
    <source>
        <dbReference type="SAM" id="Phobius"/>
    </source>
</evidence>
<feature type="compositionally biased region" description="Basic and acidic residues" evidence="11">
    <location>
        <begin position="461"/>
        <end position="472"/>
    </location>
</feature>
<comment type="caution">
    <text evidence="15">The sequence shown here is derived from an EMBL/GenBank/DDBJ whole genome shotgun (WGS) entry which is preliminary data.</text>
</comment>
<keyword evidence="9" id="KW-0902">Two-component regulatory system</keyword>
<dbReference type="SUPFAM" id="SSF55874">
    <property type="entry name" value="ATPase domain of HSP90 chaperone/DNA topoisomerase II/histidine kinase"/>
    <property type="match status" value="1"/>
</dbReference>
<evidence type="ECO:0000256" key="1">
    <source>
        <dbReference type="ARBA" id="ARBA00000085"/>
    </source>
</evidence>
<dbReference type="InterPro" id="IPR003661">
    <property type="entry name" value="HisK_dim/P_dom"/>
</dbReference>
<dbReference type="PROSITE" id="PS50109">
    <property type="entry name" value="HIS_KIN"/>
    <property type="match status" value="1"/>
</dbReference>
<dbReference type="Gene3D" id="3.30.565.10">
    <property type="entry name" value="Histidine kinase-like ATPase, C-terminal domain"/>
    <property type="match status" value="1"/>
</dbReference>
<feature type="domain" description="Histidine kinase" evidence="13">
    <location>
        <begin position="229"/>
        <end position="434"/>
    </location>
</feature>
<evidence type="ECO:0000256" key="3">
    <source>
        <dbReference type="ARBA" id="ARBA00012438"/>
    </source>
</evidence>